<gene>
    <name evidence="1" type="ORF">CITCOLO1_LOCUS3359</name>
</gene>
<accession>A0ABP0XW34</accession>
<organism evidence="1 2">
    <name type="scientific">Citrullus colocynthis</name>
    <name type="common">colocynth</name>
    <dbReference type="NCBI Taxonomy" id="252529"/>
    <lineage>
        <taxon>Eukaryota</taxon>
        <taxon>Viridiplantae</taxon>
        <taxon>Streptophyta</taxon>
        <taxon>Embryophyta</taxon>
        <taxon>Tracheophyta</taxon>
        <taxon>Spermatophyta</taxon>
        <taxon>Magnoliopsida</taxon>
        <taxon>eudicotyledons</taxon>
        <taxon>Gunneridae</taxon>
        <taxon>Pentapetalae</taxon>
        <taxon>rosids</taxon>
        <taxon>fabids</taxon>
        <taxon>Cucurbitales</taxon>
        <taxon>Cucurbitaceae</taxon>
        <taxon>Benincaseae</taxon>
        <taxon>Citrullus</taxon>
    </lineage>
</organism>
<dbReference type="Proteomes" id="UP001642487">
    <property type="component" value="Chromosome 10"/>
</dbReference>
<dbReference type="EMBL" id="OZ021744">
    <property type="protein sequence ID" value="CAK9311695.1"/>
    <property type="molecule type" value="Genomic_DNA"/>
</dbReference>
<keyword evidence="2" id="KW-1185">Reference proteome</keyword>
<evidence type="ECO:0000313" key="1">
    <source>
        <dbReference type="EMBL" id="CAK9311695.1"/>
    </source>
</evidence>
<feature type="non-terminal residue" evidence="1">
    <location>
        <position position="1"/>
    </location>
</feature>
<name>A0ABP0XW34_9ROSI</name>
<sequence length="73" mass="8169">YVAPRRNRAASQRFFNPTIMYLAASRSATPLCVLLTLAPSCSAVERCDASQFIILLLWHCDANLQSALFKFMS</sequence>
<protein>
    <submittedName>
        <fullName evidence="1">Uncharacterized protein</fullName>
    </submittedName>
</protein>
<evidence type="ECO:0000313" key="2">
    <source>
        <dbReference type="Proteomes" id="UP001642487"/>
    </source>
</evidence>
<proteinExistence type="predicted"/>
<reference evidence="1 2" key="1">
    <citation type="submission" date="2024-03" db="EMBL/GenBank/DDBJ databases">
        <authorList>
            <person name="Gkanogiannis A."/>
            <person name="Becerra Lopez-Lavalle L."/>
        </authorList>
    </citation>
    <scope>NUCLEOTIDE SEQUENCE [LARGE SCALE GENOMIC DNA]</scope>
</reference>